<protein>
    <submittedName>
        <fullName evidence="2">ROK family protein</fullName>
    </submittedName>
</protein>
<dbReference type="RefSeq" id="WP_267568628.1">
    <property type="nucleotide sequence ID" value="NZ_JAPNTZ010000018.1"/>
</dbReference>
<dbReference type="Proteomes" id="UP001151002">
    <property type="component" value="Unassembled WGS sequence"/>
</dbReference>
<dbReference type="Gene3D" id="3.30.420.40">
    <property type="match status" value="2"/>
</dbReference>
<reference evidence="2" key="1">
    <citation type="submission" date="2022-11" db="EMBL/GenBank/DDBJ databases">
        <authorList>
            <person name="Somphong A."/>
            <person name="Phongsopitanun W."/>
        </authorList>
    </citation>
    <scope>NUCLEOTIDE SEQUENCE</scope>
    <source>
        <strain evidence="2">Pm04-4</strain>
    </source>
</reference>
<dbReference type="InterPro" id="IPR043129">
    <property type="entry name" value="ATPase_NBD"/>
</dbReference>
<dbReference type="InterPro" id="IPR000600">
    <property type="entry name" value="ROK"/>
</dbReference>
<comment type="caution">
    <text evidence="2">The sequence shown here is derived from an EMBL/GenBank/DDBJ whole genome shotgun (WGS) entry which is preliminary data.</text>
</comment>
<gene>
    <name evidence="2" type="ORF">OWR29_39265</name>
</gene>
<name>A0ABT4BDK2_9ACTN</name>
<evidence type="ECO:0000313" key="2">
    <source>
        <dbReference type="EMBL" id="MCY1144072.1"/>
    </source>
</evidence>
<sequence>MEYVIALDVGGTNIKAALIGRNGSVLCKARRPTALEHGPQAVVRMILDFAEELAADGRRRLGEGPAAIGLAVPGTVDQVNGVAGYAVNLGWRDVPFRALLGERLGAHEGTVPFPVALGHDLRSGGLAELRLGAARGVDRFLFVALGTGIAAAIGLEGRIEPGASGSAGEIGHIIVRPGGLRCPCGQRGCLERYASASAVSRAWAAASGMSGATAADCAQAVANGDAGALATWQYAVDALADGLTTGLTLLDPAAIIIGGGLAEAGETLLAPLRKAVAERIALQALPEIIRAQLGDEAACLGAGLIAWDLIV</sequence>
<proteinExistence type="inferred from homology"/>
<organism evidence="2 3">
    <name type="scientific">Paractinoplanes pyxinae</name>
    <dbReference type="NCBI Taxonomy" id="2997416"/>
    <lineage>
        <taxon>Bacteria</taxon>
        <taxon>Bacillati</taxon>
        <taxon>Actinomycetota</taxon>
        <taxon>Actinomycetes</taxon>
        <taxon>Micromonosporales</taxon>
        <taxon>Micromonosporaceae</taxon>
        <taxon>Paractinoplanes</taxon>
    </lineage>
</organism>
<evidence type="ECO:0000256" key="1">
    <source>
        <dbReference type="ARBA" id="ARBA00006479"/>
    </source>
</evidence>
<accession>A0ABT4BDK2</accession>
<comment type="similarity">
    <text evidence="1">Belongs to the ROK (NagC/XylR) family.</text>
</comment>
<dbReference type="PANTHER" id="PTHR18964:SF149">
    <property type="entry name" value="BIFUNCTIONAL UDP-N-ACETYLGLUCOSAMINE 2-EPIMERASE_N-ACETYLMANNOSAMINE KINASE"/>
    <property type="match status" value="1"/>
</dbReference>
<dbReference type="Pfam" id="PF00480">
    <property type="entry name" value="ROK"/>
    <property type="match status" value="1"/>
</dbReference>
<dbReference type="SUPFAM" id="SSF53067">
    <property type="entry name" value="Actin-like ATPase domain"/>
    <property type="match status" value="1"/>
</dbReference>
<dbReference type="EMBL" id="JAPNTZ010000018">
    <property type="protein sequence ID" value="MCY1144072.1"/>
    <property type="molecule type" value="Genomic_DNA"/>
</dbReference>
<evidence type="ECO:0000313" key="3">
    <source>
        <dbReference type="Proteomes" id="UP001151002"/>
    </source>
</evidence>
<dbReference type="PANTHER" id="PTHR18964">
    <property type="entry name" value="ROK (REPRESSOR, ORF, KINASE) FAMILY"/>
    <property type="match status" value="1"/>
</dbReference>
<keyword evidence="3" id="KW-1185">Reference proteome</keyword>